<evidence type="ECO:0000313" key="2">
    <source>
        <dbReference type="EMBL" id="REF87498.1"/>
    </source>
</evidence>
<organism evidence="2 3">
    <name type="scientific">Methylovirgula ligni</name>
    <dbReference type="NCBI Taxonomy" id="569860"/>
    <lineage>
        <taxon>Bacteria</taxon>
        <taxon>Pseudomonadati</taxon>
        <taxon>Pseudomonadota</taxon>
        <taxon>Alphaproteobacteria</taxon>
        <taxon>Hyphomicrobiales</taxon>
        <taxon>Beijerinckiaceae</taxon>
        <taxon>Methylovirgula</taxon>
    </lineage>
</organism>
<dbReference type="RefSeq" id="WP_115835692.1">
    <property type="nucleotide sequence ID" value="NZ_CP025086.1"/>
</dbReference>
<dbReference type="Proteomes" id="UP000256900">
    <property type="component" value="Unassembled WGS sequence"/>
</dbReference>
<accession>A0A3D9Z071</accession>
<evidence type="ECO:0000313" key="3">
    <source>
        <dbReference type="Proteomes" id="UP000256900"/>
    </source>
</evidence>
<dbReference type="Gene3D" id="3.40.1410.10">
    <property type="entry name" value="Chorismate lyase-like"/>
    <property type="match status" value="1"/>
</dbReference>
<feature type="chain" id="PRO_5017635168" evidence="1">
    <location>
        <begin position="23"/>
        <end position="220"/>
    </location>
</feature>
<dbReference type="AlphaFoldDB" id="A0A3D9Z071"/>
<proteinExistence type="predicted"/>
<reference evidence="2 3" key="1">
    <citation type="submission" date="2018-08" db="EMBL/GenBank/DDBJ databases">
        <title>Genomic Encyclopedia of Type Strains, Phase IV (KMG-IV): sequencing the most valuable type-strain genomes for metagenomic binning, comparative biology and taxonomic classification.</title>
        <authorList>
            <person name="Goeker M."/>
        </authorList>
    </citation>
    <scope>NUCLEOTIDE SEQUENCE [LARGE SCALE GENOMIC DNA]</scope>
    <source>
        <strain evidence="2 3">BW863</strain>
    </source>
</reference>
<gene>
    <name evidence="2" type="ORF">DES32_1121</name>
</gene>
<dbReference type="OrthoDB" id="7862147at2"/>
<keyword evidence="1" id="KW-0732">Signal</keyword>
<sequence>MRIKASLFATLGLIALGKPAQASSAWPDTYRDRLEAWALLETLNANLLASNSATKTLETWCGAHHMAAQVKLHARLRRDVHKPVTPEQRARLGIGASEPVIYRRVDLTCGDHVLSQADNWYVPSRLQPAMEKALETSDVPFGRAIQALHPRRETFGVSVLWHPLPEGWELAPPPADHPGASLSIPPVLFEHHALVYSGDGQPISEVDEHYTSGILDFVRQ</sequence>
<evidence type="ECO:0000256" key="1">
    <source>
        <dbReference type="SAM" id="SignalP"/>
    </source>
</evidence>
<feature type="signal peptide" evidence="1">
    <location>
        <begin position="1"/>
        <end position="22"/>
    </location>
</feature>
<comment type="caution">
    <text evidence="2">The sequence shown here is derived from an EMBL/GenBank/DDBJ whole genome shotgun (WGS) entry which is preliminary data.</text>
</comment>
<dbReference type="InterPro" id="IPR028978">
    <property type="entry name" value="Chorismate_lyase_/UTRA_dom_sf"/>
</dbReference>
<dbReference type="EMBL" id="QUMO01000002">
    <property type="protein sequence ID" value="REF87498.1"/>
    <property type="molecule type" value="Genomic_DNA"/>
</dbReference>
<dbReference type="SUPFAM" id="SSF64288">
    <property type="entry name" value="Chorismate lyase-like"/>
    <property type="match status" value="1"/>
</dbReference>
<protein>
    <submittedName>
        <fullName evidence="2">Uncharacterized protein</fullName>
    </submittedName>
</protein>
<name>A0A3D9Z071_9HYPH</name>
<keyword evidence="3" id="KW-1185">Reference proteome</keyword>